<evidence type="ECO:0000313" key="2">
    <source>
        <dbReference type="EMBL" id="KPX05670.1"/>
    </source>
</evidence>
<proteinExistence type="predicted"/>
<feature type="region of interest" description="Disordered" evidence="1">
    <location>
        <begin position="288"/>
        <end position="311"/>
    </location>
</feature>
<dbReference type="AlphaFoldDB" id="A0A9X0KTV2"/>
<comment type="caution">
    <text evidence="2">The sequence shown here is derived from an EMBL/GenBank/DDBJ whole genome shotgun (WGS) entry which is preliminary data.</text>
</comment>
<evidence type="ECO:0000313" key="3">
    <source>
        <dbReference type="Proteomes" id="UP000050345"/>
    </source>
</evidence>
<gene>
    <name evidence="2" type="ORF">ALO73_05408</name>
</gene>
<dbReference type="Proteomes" id="UP000050345">
    <property type="component" value="Unassembled WGS sequence"/>
</dbReference>
<name>A0A9X0KTV2_PSESX</name>
<reference evidence="2 3" key="1">
    <citation type="submission" date="2015-09" db="EMBL/GenBank/DDBJ databases">
        <title>Genome announcement of multiple Pseudomonas syringae strains.</title>
        <authorList>
            <person name="Thakur S."/>
            <person name="Wang P.W."/>
            <person name="Gong Y."/>
            <person name="Weir B.S."/>
            <person name="Guttman D.S."/>
        </authorList>
    </citation>
    <scope>NUCLEOTIDE SEQUENCE [LARGE SCALE GENOMIC DNA]</scope>
    <source>
        <strain evidence="2 3">ICMP9757</strain>
    </source>
</reference>
<dbReference type="EMBL" id="LJQF01000425">
    <property type="protein sequence ID" value="KPX05670.1"/>
    <property type="molecule type" value="Genomic_DNA"/>
</dbReference>
<evidence type="ECO:0000256" key="1">
    <source>
        <dbReference type="SAM" id="MobiDB-lite"/>
    </source>
</evidence>
<protein>
    <submittedName>
        <fullName evidence="2">Uncharacterized protein</fullName>
    </submittedName>
</protein>
<sequence length="311" mass="34378">MDSGLRWRQNDLRFFIALDLATQLQLEIRIGLGHPFGQQRGQPRIVFGARHYHQHFTVERYGIRCDIVQLTTQCTHIADLEFNFRAFCRRIDELGNPSGFGRLQISFGFLQLGLARMSDSAVDATGQCRCLGHQRARTSECVGRRIHITLLQADLAATQIGFGQTTLKRLEANIGRIGGLQRGQLILGRRQLIADDVLLKLSERVRLNVGGRRLGSGRTLAGTQQDGKCDKQQIAWGERLHSCDSLVCAKNEQVYTARLGRTKLSKNNAAADTTIDGPAGVSLNHDNDSPTHTAITPNRLAPSAICSGERA</sequence>
<organism evidence="2 3">
    <name type="scientific">Pseudomonas syringae pv. daphniphylli</name>
    <dbReference type="NCBI Taxonomy" id="264455"/>
    <lineage>
        <taxon>Bacteria</taxon>
        <taxon>Pseudomonadati</taxon>
        <taxon>Pseudomonadota</taxon>
        <taxon>Gammaproteobacteria</taxon>
        <taxon>Pseudomonadales</taxon>
        <taxon>Pseudomonadaceae</taxon>
        <taxon>Pseudomonas</taxon>
        <taxon>Pseudomonas syringae</taxon>
    </lineage>
</organism>
<accession>A0A9X0KTV2</accession>